<dbReference type="Proteomes" id="UP000437446">
    <property type="component" value="Unassembled WGS sequence"/>
</dbReference>
<dbReference type="Pfam" id="PF11589">
    <property type="entry name" value="DUF3244"/>
    <property type="match status" value="1"/>
</dbReference>
<reference evidence="2 3" key="1">
    <citation type="submission" date="2018-08" db="EMBL/GenBank/DDBJ databases">
        <title>A genome reference for cultivated species of the human gut microbiota.</title>
        <authorList>
            <person name="Zou Y."/>
            <person name="Xue W."/>
            <person name="Luo G."/>
        </authorList>
    </citation>
    <scope>NUCLEOTIDE SEQUENCE [LARGE SCALE GENOMIC DNA]</scope>
    <source>
        <strain evidence="2 3">OM05-11AA</strain>
    </source>
</reference>
<proteinExistence type="predicted"/>
<sequence length="121" mass="13233">MNAIKKLGSLILVLAISLPCFAKKKVELIGRWDLKTKSITFQLPVQTWVQDNNKDLLLEFTADLGTVQVTVTNSAGEVVYNQSIVTKPSVVISLDEEAKNGDVVSITDGINHAYGNIFTNL</sequence>
<gene>
    <name evidence="2" type="ORF">DXB61_04925</name>
    <name evidence="1" type="ORF">GMD66_00925</name>
</gene>
<evidence type="ECO:0000313" key="3">
    <source>
        <dbReference type="Proteomes" id="UP000261088"/>
    </source>
</evidence>
<name>A0A412M8U5_9BACT</name>
<evidence type="ECO:0000313" key="4">
    <source>
        <dbReference type="Proteomes" id="UP000437446"/>
    </source>
</evidence>
<dbReference type="Gene3D" id="2.60.40.3080">
    <property type="match status" value="1"/>
</dbReference>
<evidence type="ECO:0000313" key="2">
    <source>
        <dbReference type="EMBL" id="RGN52898.1"/>
    </source>
</evidence>
<dbReference type="AlphaFoldDB" id="A0A412M8U5"/>
<protein>
    <submittedName>
        <fullName evidence="2">DUF3244 domain-containing protein</fullName>
    </submittedName>
</protein>
<comment type="caution">
    <text evidence="2">The sequence shown here is derived from an EMBL/GenBank/DDBJ whole genome shotgun (WGS) entry which is preliminary data.</text>
</comment>
<dbReference type="EMBL" id="WNCR01000001">
    <property type="protein sequence ID" value="MTU27799.1"/>
    <property type="molecule type" value="Genomic_DNA"/>
</dbReference>
<dbReference type="RefSeq" id="WP_122121746.1">
    <property type="nucleotide sequence ID" value="NZ_DAWDXW010000027.1"/>
</dbReference>
<dbReference type="EMBL" id="QSUP01000004">
    <property type="protein sequence ID" value="RGN52898.1"/>
    <property type="molecule type" value="Genomic_DNA"/>
</dbReference>
<evidence type="ECO:0000313" key="1">
    <source>
        <dbReference type="EMBL" id="MTU27799.1"/>
    </source>
</evidence>
<dbReference type="Proteomes" id="UP000261088">
    <property type="component" value="Unassembled WGS sequence"/>
</dbReference>
<organism evidence="2 3">
    <name type="scientific">Parabacteroides merdae</name>
    <dbReference type="NCBI Taxonomy" id="46503"/>
    <lineage>
        <taxon>Bacteria</taxon>
        <taxon>Pseudomonadati</taxon>
        <taxon>Bacteroidota</taxon>
        <taxon>Bacteroidia</taxon>
        <taxon>Bacteroidales</taxon>
        <taxon>Tannerellaceae</taxon>
        <taxon>Parabacteroides</taxon>
    </lineage>
</organism>
<reference evidence="1 4" key="2">
    <citation type="journal article" date="2019" name="Nat. Med.">
        <title>A library of human gut bacterial isolates paired with longitudinal multiomics data enables mechanistic microbiome research.</title>
        <authorList>
            <person name="Poyet M."/>
            <person name="Groussin M."/>
            <person name="Gibbons S.M."/>
            <person name="Avila-Pacheco J."/>
            <person name="Jiang X."/>
            <person name="Kearney S.M."/>
            <person name="Perrotta A.R."/>
            <person name="Berdy B."/>
            <person name="Zhao S."/>
            <person name="Lieberman T.D."/>
            <person name="Swanson P.K."/>
            <person name="Smith M."/>
            <person name="Roesemann S."/>
            <person name="Alexander J.E."/>
            <person name="Rich S.A."/>
            <person name="Livny J."/>
            <person name="Vlamakis H."/>
            <person name="Clish C."/>
            <person name="Bullock K."/>
            <person name="Deik A."/>
            <person name="Scott J."/>
            <person name="Pierce K.A."/>
            <person name="Xavier R.J."/>
            <person name="Alm E.J."/>
        </authorList>
    </citation>
    <scope>NUCLEOTIDE SEQUENCE [LARGE SCALE GENOMIC DNA]</scope>
    <source>
        <strain evidence="1 4">BIOML-A25</strain>
    </source>
</reference>
<accession>A0A412M8U5</accession>
<dbReference type="InterPro" id="IPR021638">
    <property type="entry name" value="DUF3244"/>
</dbReference>